<name>A0AAV9U2B8_9PEZI</name>
<protein>
    <submittedName>
        <fullName evidence="1">Uncharacterized protein</fullName>
    </submittedName>
</protein>
<dbReference type="AlphaFoldDB" id="A0AAV9U2B8"/>
<reference evidence="1 2" key="1">
    <citation type="submission" date="2019-10" db="EMBL/GenBank/DDBJ databases">
        <authorList>
            <person name="Palmer J.M."/>
        </authorList>
    </citation>
    <scope>NUCLEOTIDE SEQUENCE [LARGE SCALE GENOMIC DNA]</scope>
    <source>
        <strain evidence="1 2">TWF730</strain>
    </source>
</reference>
<proteinExistence type="predicted"/>
<organism evidence="1 2">
    <name type="scientific">Orbilia blumenaviensis</name>
    <dbReference type="NCBI Taxonomy" id="1796055"/>
    <lineage>
        <taxon>Eukaryota</taxon>
        <taxon>Fungi</taxon>
        <taxon>Dikarya</taxon>
        <taxon>Ascomycota</taxon>
        <taxon>Pezizomycotina</taxon>
        <taxon>Orbiliomycetes</taxon>
        <taxon>Orbiliales</taxon>
        <taxon>Orbiliaceae</taxon>
        <taxon>Orbilia</taxon>
    </lineage>
</organism>
<keyword evidence="2" id="KW-1185">Reference proteome</keyword>
<dbReference type="PANTHER" id="PTHR36223">
    <property type="entry name" value="BETA-LACTAMASE-TYPE TRANSPEPTIDASE FOLD DOMAIN CONTAINING PROTEIN"/>
    <property type="match status" value="1"/>
</dbReference>
<evidence type="ECO:0000313" key="2">
    <source>
        <dbReference type="Proteomes" id="UP001373714"/>
    </source>
</evidence>
<dbReference type="PANTHER" id="PTHR36223:SF1">
    <property type="entry name" value="TRANSCRIPTION ELONGATION FACTOR EAF N-TERMINAL DOMAIN-CONTAINING PROTEIN"/>
    <property type="match status" value="1"/>
</dbReference>
<dbReference type="EMBL" id="JAVHNS010000017">
    <property type="protein sequence ID" value="KAK6332598.1"/>
    <property type="molecule type" value="Genomic_DNA"/>
</dbReference>
<accession>A0AAV9U2B8</accession>
<dbReference type="Proteomes" id="UP001373714">
    <property type="component" value="Unassembled WGS sequence"/>
</dbReference>
<comment type="caution">
    <text evidence="1">The sequence shown here is derived from an EMBL/GenBank/DDBJ whole genome shotgun (WGS) entry which is preliminary data.</text>
</comment>
<sequence>MESYLKSSTVKIWIEKLGSDGYTEAPIYSSCKTTEGTKGATYKSREAFIESSAGEAYRIRFRLSPHIREFAFQVIIDGIEQHFFMIRGPYRMLKSAEYPLPGRCTESEAYRAFQFTKLDVRDPGPGAGDYVFDESQHCSGGVMKKLEKDDPIRLATEHMVGKNSVGSIRINLYRLFSIEKVSPETLPEEYYKGCGDWKTCEAVDQIGALKLGAGVQHVTTLGARIRKARYKEWFHATRYGTHPFETFVFKYRPYNILKEDNLLVQSPNLSNLQKLSRFIKNIFTSSKKSKQLEKVPVLDEKAW</sequence>
<gene>
    <name evidence="1" type="ORF">TWF730_004258</name>
</gene>
<evidence type="ECO:0000313" key="1">
    <source>
        <dbReference type="EMBL" id="KAK6332598.1"/>
    </source>
</evidence>